<comment type="caution">
    <text evidence="2">The sequence shown here is derived from an EMBL/GenBank/DDBJ whole genome shotgun (WGS) entry which is preliminary data.</text>
</comment>
<dbReference type="InterPro" id="IPR002711">
    <property type="entry name" value="HNH"/>
</dbReference>
<dbReference type="EMBL" id="LRDB01000002">
    <property type="protein sequence ID" value="KYG82630.1"/>
    <property type="molecule type" value="Genomic_DNA"/>
</dbReference>
<dbReference type="InterPro" id="IPR003615">
    <property type="entry name" value="HNH_nuc"/>
</dbReference>
<name>A0A150XV62_9BACT</name>
<dbReference type="OrthoDB" id="67788at2"/>
<dbReference type="Pfam" id="PF01844">
    <property type="entry name" value="HNH"/>
    <property type="match status" value="1"/>
</dbReference>
<evidence type="ECO:0000313" key="2">
    <source>
        <dbReference type="EMBL" id="KYG82630.1"/>
    </source>
</evidence>
<keyword evidence="3" id="KW-1185">Reference proteome</keyword>
<dbReference type="CDD" id="cd00085">
    <property type="entry name" value="HNHc"/>
    <property type="match status" value="1"/>
</dbReference>
<gene>
    <name evidence="2" type="ORF">AWN68_12605</name>
</gene>
<dbReference type="AlphaFoldDB" id="A0A150XV62"/>
<proteinExistence type="predicted"/>
<dbReference type="GO" id="GO:0003676">
    <property type="term" value="F:nucleic acid binding"/>
    <property type="evidence" value="ECO:0007669"/>
    <property type="project" value="InterPro"/>
</dbReference>
<accession>A0A150XV62</accession>
<protein>
    <recommendedName>
        <fullName evidence="1">HNH domain-containing protein</fullName>
    </recommendedName>
</protein>
<reference evidence="2 3" key="1">
    <citation type="submission" date="2016-01" db="EMBL/GenBank/DDBJ databases">
        <title>Genome sequencing of Roseivirga echinicomitans KMM 6058.</title>
        <authorList>
            <person name="Selvaratnam C."/>
            <person name="Thevarajoo S."/>
            <person name="Goh K.M."/>
            <person name="Ee R."/>
            <person name="Chan K.-G."/>
            <person name="Chong C.S."/>
        </authorList>
    </citation>
    <scope>NUCLEOTIDE SEQUENCE [LARGE SCALE GENOMIC DNA]</scope>
    <source>
        <strain evidence="2 3">KMM 6058</strain>
    </source>
</reference>
<feature type="domain" description="HNH" evidence="1">
    <location>
        <begin position="2"/>
        <end position="30"/>
    </location>
</feature>
<dbReference type="Gene3D" id="1.10.30.50">
    <property type="match status" value="1"/>
</dbReference>
<dbReference type="GO" id="GO:0004519">
    <property type="term" value="F:endonuclease activity"/>
    <property type="evidence" value="ECO:0007669"/>
    <property type="project" value="InterPro"/>
</dbReference>
<dbReference type="Proteomes" id="UP000075615">
    <property type="component" value="Unassembled WGS sequence"/>
</dbReference>
<sequence>MEVHHLVQEADGGANSLENAIPLCFDCHADAGHYNSRHPKGTKFSIPELTNARDDWYKLVSKKSIPEKLVISEHLQSSYYILHTLGILEKTLSKDFSSINKFRAKTYLASNEISSYWKDILKTHKKDFKWNVEQNLMVEMREFSSLEEYKSAYNNYSIVNKGAEDYPYYEATREVTWEELLQAKFPNSFVTLLSNSGFEARDICTALLRPNEDGCGDGNSSSAYIEYLEIAPLSFVFLGITNVSRKPIKLQLLKTDKQNHKLPNFNVLPMEMLLIPLSTVTNAFDIDRESICLEHTNGERGEDFSKVLNPININTDNIKNIGGKINPLSIIYNDNEGEYEVEIHKLDFNNLYSINSYWQCGSCPHLFYKTNDGLQRYSRELLVASSNKSGKDYFTIPPKVTHVIIRELEDEITYLDKVLINEIVVFENKVLNKGDFLEFKVNTNDKVEIIGKYVPFQNSISNTNDFWFRNQLIINSNKAYNKKGQLTT</sequence>
<evidence type="ECO:0000313" key="3">
    <source>
        <dbReference type="Proteomes" id="UP000075615"/>
    </source>
</evidence>
<evidence type="ECO:0000259" key="1">
    <source>
        <dbReference type="Pfam" id="PF01844"/>
    </source>
</evidence>
<dbReference type="GO" id="GO:0008270">
    <property type="term" value="F:zinc ion binding"/>
    <property type="evidence" value="ECO:0007669"/>
    <property type="project" value="InterPro"/>
</dbReference>
<organism evidence="2 3">
    <name type="scientific">Roseivirga echinicomitans</name>
    <dbReference type="NCBI Taxonomy" id="296218"/>
    <lineage>
        <taxon>Bacteria</taxon>
        <taxon>Pseudomonadati</taxon>
        <taxon>Bacteroidota</taxon>
        <taxon>Cytophagia</taxon>
        <taxon>Cytophagales</taxon>
        <taxon>Roseivirgaceae</taxon>
        <taxon>Roseivirga</taxon>
    </lineage>
</organism>